<dbReference type="PROSITE" id="PS50294">
    <property type="entry name" value="WD_REPEATS_REGION"/>
    <property type="match status" value="3"/>
</dbReference>
<comment type="similarity">
    <text evidence="3">Belongs to the WD repeat PRL1/PRL2 family.</text>
</comment>
<keyword evidence="7" id="KW-1185">Reference proteome</keyword>
<organism evidence="6 7">
    <name type="scientific">Entamoeba invadens IP1</name>
    <dbReference type="NCBI Taxonomy" id="370355"/>
    <lineage>
        <taxon>Eukaryota</taxon>
        <taxon>Amoebozoa</taxon>
        <taxon>Evosea</taxon>
        <taxon>Archamoebae</taxon>
        <taxon>Mastigamoebida</taxon>
        <taxon>Entamoebidae</taxon>
        <taxon>Entamoeba</taxon>
    </lineage>
</organism>
<evidence type="ECO:0000256" key="2">
    <source>
        <dbReference type="ARBA" id="ARBA00022737"/>
    </source>
</evidence>
<name>A0A0A1TW09_ENTIV</name>
<sequence>MALVPTKDNTNREKENGGDAGQFQTWKLKRVITGNKGWISSISFDPSNEWFCVGSHDETIKIFGLVRAEQKLTLTGHIGAVRTTQVSRRHPYLFSAGDDRDVRCWDLTINKVNRMYHGHLSSIDCLDIHPTMDLIASAGRDAVVRLWDIRTKESIDVLEGHTSTVFDVKFQETSPHILSASADGMIRGWDLYTGKCVQCYTQHKKGVRCLEMWGDHNMMSGSSDVVKEWDKNVLVSDIYAPKSTVNTIKRNEDGVVFFGENDGTLSVYSEKDHRVMQTMKNIIQPGSLQSEGGIICSSFDETGMRYFTGCVDKTIKMYVPMVE</sequence>
<dbReference type="GO" id="GO:0000974">
    <property type="term" value="C:Prp19 complex"/>
    <property type="evidence" value="ECO:0007669"/>
    <property type="project" value="TreeGrafter"/>
</dbReference>
<feature type="repeat" description="WD" evidence="4">
    <location>
        <begin position="158"/>
        <end position="199"/>
    </location>
</feature>
<gene>
    <name evidence="6" type="ORF">EIN_173840</name>
</gene>
<keyword evidence="2" id="KW-0677">Repeat</keyword>
<evidence type="ECO:0000313" key="6">
    <source>
        <dbReference type="EMBL" id="ELP84709.1"/>
    </source>
</evidence>
<dbReference type="RefSeq" id="XP_004184055.1">
    <property type="nucleotide sequence ID" value="XM_004184007.1"/>
</dbReference>
<dbReference type="PROSITE" id="PS00678">
    <property type="entry name" value="WD_REPEATS_1"/>
    <property type="match status" value="2"/>
</dbReference>
<dbReference type="InterPro" id="IPR020472">
    <property type="entry name" value="WD40_PAC1"/>
</dbReference>
<dbReference type="OMA" id="FAMCFDQ"/>
<dbReference type="OrthoDB" id="10256122at2759"/>
<dbReference type="PROSITE" id="PS50082">
    <property type="entry name" value="WD_REPEATS_2"/>
    <property type="match status" value="4"/>
</dbReference>
<accession>A0A0A1TW09</accession>
<dbReference type="GO" id="GO:0071011">
    <property type="term" value="C:precatalytic spliceosome"/>
    <property type="evidence" value="ECO:0007669"/>
    <property type="project" value="TreeGrafter"/>
</dbReference>
<dbReference type="AlphaFoldDB" id="A0A0A1TW09"/>
<feature type="repeat" description="WD" evidence="4">
    <location>
        <begin position="116"/>
        <end position="157"/>
    </location>
</feature>
<dbReference type="PRINTS" id="PR00320">
    <property type="entry name" value="GPROTEINBRPT"/>
</dbReference>
<dbReference type="SMART" id="SM00320">
    <property type="entry name" value="WD40"/>
    <property type="match status" value="7"/>
</dbReference>
<evidence type="ECO:0000256" key="1">
    <source>
        <dbReference type="ARBA" id="ARBA00022574"/>
    </source>
</evidence>
<evidence type="ECO:0000256" key="4">
    <source>
        <dbReference type="PROSITE-ProRule" id="PRU00221"/>
    </source>
</evidence>
<dbReference type="Pfam" id="PF00400">
    <property type="entry name" value="WD40"/>
    <property type="match status" value="5"/>
</dbReference>
<dbReference type="Proteomes" id="UP000014680">
    <property type="component" value="Unassembled WGS sequence"/>
</dbReference>
<dbReference type="SUPFAM" id="SSF50978">
    <property type="entry name" value="WD40 repeat-like"/>
    <property type="match status" value="1"/>
</dbReference>
<dbReference type="Gene3D" id="2.130.10.10">
    <property type="entry name" value="YVTN repeat-like/Quinoprotein amine dehydrogenase"/>
    <property type="match status" value="1"/>
</dbReference>
<protein>
    <submittedName>
        <fullName evidence="6">Pre-mRNA-splicing factor PRP46, putative</fullName>
    </submittedName>
</protein>
<feature type="region of interest" description="Disordered" evidence="5">
    <location>
        <begin position="1"/>
        <end position="20"/>
    </location>
</feature>
<proteinExistence type="inferred from homology"/>
<feature type="repeat" description="WD" evidence="4">
    <location>
        <begin position="32"/>
        <end position="73"/>
    </location>
</feature>
<feature type="repeat" description="WD" evidence="4">
    <location>
        <begin position="74"/>
        <end position="115"/>
    </location>
</feature>
<keyword evidence="1 4" id="KW-0853">WD repeat</keyword>
<dbReference type="GO" id="GO:0071013">
    <property type="term" value="C:catalytic step 2 spliceosome"/>
    <property type="evidence" value="ECO:0007669"/>
    <property type="project" value="TreeGrafter"/>
</dbReference>
<evidence type="ECO:0000256" key="3">
    <source>
        <dbReference type="ARBA" id="ARBA00025726"/>
    </source>
</evidence>
<dbReference type="GeneID" id="14883498"/>
<dbReference type="PANTHER" id="PTHR19923">
    <property type="entry name" value="WD40 REPEAT PROTEINPRL1/PRL2-RELATED"/>
    <property type="match status" value="1"/>
</dbReference>
<dbReference type="InterPro" id="IPR036322">
    <property type="entry name" value="WD40_repeat_dom_sf"/>
</dbReference>
<dbReference type="InterPro" id="IPR015943">
    <property type="entry name" value="WD40/YVTN_repeat-like_dom_sf"/>
</dbReference>
<evidence type="ECO:0000313" key="7">
    <source>
        <dbReference type="Proteomes" id="UP000014680"/>
    </source>
</evidence>
<dbReference type="PANTHER" id="PTHR19923:SF0">
    <property type="entry name" value="PLEIOTROPIC REGULATOR 1"/>
    <property type="match status" value="1"/>
</dbReference>
<reference evidence="6 7" key="1">
    <citation type="submission" date="2012-10" db="EMBL/GenBank/DDBJ databases">
        <authorList>
            <person name="Zafar N."/>
            <person name="Inman J."/>
            <person name="Hall N."/>
            <person name="Lorenzi H."/>
            <person name="Caler E."/>
        </authorList>
    </citation>
    <scope>NUCLEOTIDE SEQUENCE [LARGE SCALE GENOMIC DNA]</scope>
    <source>
        <strain evidence="6 7">IP1</strain>
    </source>
</reference>
<dbReference type="InterPro" id="IPR045241">
    <property type="entry name" value="Prp46/PLRG1-like"/>
</dbReference>
<evidence type="ECO:0000256" key="5">
    <source>
        <dbReference type="SAM" id="MobiDB-lite"/>
    </source>
</evidence>
<dbReference type="GO" id="GO:0000398">
    <property type="term" value="P:mRNA splicing, via spliceosome"/>
    <property type="evidence" value="ECO:0007669"/>
    <property type="project" value="InterPro"/>
</dbReference>
<dbReference type="InterPro" id="IPR019775">
    <property type="entry name" value="WD40_repeat_CS"/>
</dbReference>
<dbReference type="EMBL" id="KB207112">
    <property type="protein sequence ID" value="ELP84709.1"/>
    <property type="molecule type" value="Genomic_DNA"/>
</dbReference>
<dbReference type="KEGG" id="eiv:EIN_173840"/>
<dbReference type="VEuPathDB" id="AmoebaDB:EIN_173840"/>
<dbReference type="InterPro" id="IPR001680">
    <property type="entry name" value="WD40_rpt"/>
</dbReference>
<dbReference type="CDD" id="cd00200">
    <property type="entry name" value="WD40"/>
    <property type="match status" value="1"/>
</dbReference>